<dbReference type="NCBIfam" id="TIGR00810">
    <property type="entry name" value="secG"/>
    <property type="match status" value="1"/>
</dbReference>
<evidence type="ECO:0000313" key="13">
    <source>
        <dbReference type="EMBL" id="TDQ39436.1"/>
    </source>
</evidence>
<reference evidence="13 14" key="1">
    <citation type="submission" date="2019-03" db="EMBL/GenBank/DDBJ databases">
        <title>Genomic Encyclopedia of Type Strains, Phase IV (KMG-IV): sequencing the most valuable type-strain genomes for metagenomic binning, comparative biology and taxonomic classification.</title>
        <authorList>
            <person name="Goeker M."/>
        </authorList>
    </citation>
    <scope>NUCLEOTIDE SEQUENCE [LARGE SCALE GENOMIC DNA]</scope>
    <source>
        <strain evidence="13 14">DSM 28679</strain>
    </source>
</reference>
<evidence type="ECO:0000256" key="4">
    <source>
        <dbReference type="ARBA" id="ARBA00022448"/>
    </source>
</evidence>
<accession>A0A4R6U197</accession>
<evidence type="ECO:0000256" key="6">
    <source>
        <dbReference type="ARBA" id="ARBA00022692"/>
    </source>
</evidence>
<dbReference type="OrthoDB" id="9813947at2"/>
<evidence type="ECO:0000256" key="2">
    <source>
        <dbReference type="ARBA" id="ARBA00008445"/>
    </source>
</evidence>
<name>A0A4R6U197_9GAMM</name>
<evidence type="ECO:0000256" key="9">
    <source>
        <dbReference type="ARBA" id="ARBA00023010"/>
    </source>
</evidence>
<dbReference type="PANTHER" id="PTHR34182:SF1">
    <property type="entry name" value="PROTEIN-EXPORT MEMBRANE PROTEIN SECG"/>
    <property type="match status" value="1"/>
</dbReference>
<keyword evidence="8 11" id="KW-1133">Transmembrane helix</keyword>
<dbReference type="GO" id="GO:0009306">
    <property type="term" value="P:protein secretion"/>
    <property type="evidence" value="ECO:0007669"/>
    <property type="project" value="UniProtKB-UniRule"/>
</dbReference>
<comment type="function">
    <text evidence="11">Involved in protein export. Participates in an early event of protein translocation.</text>
</comment>
<keyword evidence="7 11" id="KW-0653">Protein transport</keyword>
<dbReference type="Pfam" id="PF03840">
    <property type="entry name" value="SecG"/>
    <property type="match status" value="1"/>
</dbReference>
<keyword evidence="4 11" id="KW-0813">Transport</keyword>
<evidence type="ECO:0000256" key="5">
    <source>
        <dbReference type="ARBA" id="ARBA00022475"/>
    </source>
</evidence>
<dbReference type="GO" id="GO:0005886">
    <property type="term" value="C:plasma membrane"/>
    <property type="evidence" value="ECO:0007669"/>
    <property type="project" value="UniProtKB-SubCell"/>
</dbReference>
<dbReference type="GO" id="GO:0043952">
    <property type="term" value="P:protein transport by the Sec complex"/>
    <property type="evidence" value="ECO:0007669"/>
    <property type="project" value="TreeGrafter"/>
</dbReference>
<dbReference type="GO" id="GO:0015450">
    <property type="term" value="F:protein-transporting ATPase activity"/>
    <property type="evidence" value="ECO:0007669"/>
    <property type="project" value="UniProtKB-UniRule"/>
</dbReference>
<dbReference type="EMBL" id="SNYK01000002">
    <property type="protein sequence ID" value="TDQ39436.1"/>
    <property type="molecule type" value="Genomic_DNA"/>
</dbReference>
<proteinExistence type="inferred from homology"/>
<evidence type="ECO:0000256" key="11">
    <source>
        <dbReference type="RuleBase" id="RU365087"/>
    </source>
</evidence>
<feature type="transmembrane region" description="Helical" evidence="11">
    <location>
        <begin position="52"/>
        <end position="75"/>
    </location>
</feature>
<keyword evidence="6 11" id="KW-0812">Transmembrane</keyword>
<comment type="subcellular location">
    <subcellularLocation>
        <location evidence="1 11">Cell membrane</location>
        <topology evidence="1 11">Multi-pass membrane protein</topology>
    </subcellularLocation>
</comment>
<dbReference type="PRINTS" id="PR01651">
    <property type="entry name" value="SECGEXPORT"/>
</dbReference>
<evidence type="ECO:0000256" key="1">
    <source>
        <dbReference type="ARBA" id="ARBA00004651"/>
    </source>
</evidence>
<protein>
    <recommendedName>
        <fullName evidence="3 11">Protein-export membrane protein SecG</fullName>
    </recommendedName>
</protein>
<dbReference type="Proteomes" id="UP000294575">
    <property type="component" value="Unassembled WGS sequence"/>
</dbReference>
<dbReference type="InterPro" id="IPR004692">
    <property type="entry name" value="SecG"/>
</dbReference>
<dbReference type="RefSeq" id="WP_101497430.1">
    <property type="nucleotide sequence ID" value="NZ_LNJZ01000009.1"/>
</dbReference>
<dbReference type="PANTHER" id="PTHR34182">
    <property type="entry name" value="PROTEIN-EXPORT MEMBRANE PROTEIN SECG"/>
    <property type="match status" value="1"/>
</dbReference>
<evidence type="ECO:0000256" key="8">
    <source>
        <dbReference type="ARBA" id="ARBA00022989"/>
    </source>
</evidence>
<evidence type="ECO:0000256" key="3">
    <source>
        <dbReference type="ARBA" id="ARBA00017876"/>
    </source>
</evidence>
<keyword evidence="9 11" id="KW-0811">Translocation</keyword>
<feature type="region of interest" description="Disordered" evidence="12">
    <location>
        <begin position="98"/>
        <end position="136"/>
    </location>
</feature>
<gene>
    <name evidence="13" type="ORF">DFQ45_102128</name>
</gene>
<comment type="caution">
    <text evidence="11">Lacks conserved residue(s) required for the propagation of feature annotation.</text>
</comment>
<comment type="caution">
    <text evidence="13">The sequence shown here is derived from an EMBL/GenBank/DDBJ whole genome shotgun (WGS) entry which is preliminary data.</text>
</comment>
<evidence type="ECO:0000313" key="14">
    <source>
        <dbReference type="Proteomes" id="UP000294575"/>
    </source>
</evidence>
<comment type="similarity">
    <text evidence="2 11">Belongs to the SecG family.</text>
</comment>
<evidence type="ECO:0000256" key="12">
    <source>
        <dbReference type="SAM" id="MobiDB-lite"/>
    </source>
</evidence>
<dbReference type="GO" id="GO:0065002">
    <property type="term" value="P:intracellular protein transmembrane transport"/>
    <property type="evidence" value="ECO:0007669"/>
    <property type="project" value="TreeGrafter"/>
</dbReference>
<evidence type="ECO:0000256" key="7">
    <source>
        <dbReference type="ARBA" id="ARBA00022927"/>
    </source>
</evidence>
<keyword evidence="14" id="KW-1185">Reference proteome</keyword>
<keyword evidence="10 11" id="KW-0472">Membrane</keyword>
<evidence type="ECO:0000256" key="10">
    <source>
        <dbReference type="ARBA" id="ARBA00023136"/>
    </source>
</evidence>
<organism evidence="13 14">
    <name type="scientific">Thiopseudomonas denitrificans</name>
    <dbReference type="NCBI Taxonomy" id="1501432"/>
    <lineage>
        <taxon>Bacteria</taxon>
        <taxon>Pseudomonadati</taxon>
        <taxon>Pseudomonadota</taxon>
        <taxon>Gammaproteobacteria</taxon>
        <taxon>Pseudomonadales</taxon>
        <taxon>Pseudomonadaceae</taxon>
        <taxon>Thiopseudomonas</taxon>
    </lineage>
</organism>
<sequence>MLESVIIIVHLVMALALVGLVLIQQGKGAEAGASFGSGASATVFGAQGTGSFFSRMTAILAAVFFVTSLALAFYAKERSMGVDDLGLPSIQVQQAQKTEVARPAQGDIPQLEEVRAAEGSDLPVGEQAGGDIPQAD</sequence>
<dbReference type="AlphaFoldDB" id="A0A4R6U197"/>
<keyword evidence="5 11" id="KW-1003">Cell membrane</keyword>